<organism evidence="1 2">
    <name type="scientific">Lysinibacillus louembei</name>
    <dbReference type="NCBI Taxonomy" id="1470088"/>
    <lineage>
        <taxon>Bacteria</taxon>
        <taxon>Bacillati</taxon>
        <taxon>Bacillota</taxon>
        <taxon>Bacilli</taxon>
        <taxon>Bacillales</taxon>
        <taxon>Bacillaceae</taxon>
        <taxon>Lysinibacillus</taxon>
    </lineage>
</organism>
<sequence>MKEQDFEKLLRIDTAGFQYGFPKLAQYHRYEPTPYKGLEQLFEEYTLPECAVFVDIGCGKGRVPIYMHYRFHIPVVGIEMDDKFFIEAQHNKATYLEKAKKKQVSITFLHMLAEQYDVKKEDNVFFFFNPFSIDVFRKVIAKILYSFEYNPRNIHIILYYPAIDYLFYLEQETPFTLLKEVRLKGESNANERICVYTLLF</sequence>
<dbReference type="SUPFAM" id="SSF53335">
    <property type="entry name" value="S-adenosyl-L-methionine-dependent methyltransferases"/>
    <property type="match status" value="1"/>
</dbReference>
<dbReference type="GO" id="GO:0008168">
    <property type="term" value="F:methyltransferase activity"/>
    <property type="evidence" value="ECO:0007669"/>
    <property type="project" value="UniProtKB-KW"/>
</dbReference>
<dbReference type="GO" id="GO:0032259">
    <property type="term" value="P:methylation"/>
    <property type="evidence" value="ECO:0007669"/>
    <property type="project" value="UniProtKB-KW"/>
</dbReference>
<keyword evidence="1" id="KW-0489">Methyltransferase</keyword>
<proteinExistence type="predicted"/>
<reference evidence="1 2" key="1">
    <citation type="submission" date="2023-09" db="EMBL/GenBank/DDBJ databases">
        <authorList>
            <person name="Page C.A."/>
            <person name="Perez-Diaz I.M."/>
        </authorList>
    </citation>
    <scope>NUCLEOTIDE SEQUENCE [LARGE SCALE GENOMIC DNA]</scope>
    <source>
        <strain evidence="1 2">Ll15</strain>
    </source>
</reference>
<keyword evidence="1" id="KW-0808">Transferase</keyword>
<dbReference type="EC" id="2.1.-.-" evidence="1"/>
<dbReference type="Proteomes" id="UP001322664">
    <property type="component" value="Chromosome"/>
</dbReference>
<evidence type="ECO:0000313" key="2">
    <source>
        <dbReference type="Proteomes" id="UP001322664"/>
    </source>
</evidence>
<protein>
    <submittedName>
        <fullName evidence="1">Class I SAM-dependent methyltransferase</fullName>
        <ecNumber evidence="1">2.1.-.-</ecNumber>
    </submittedName>
</protein>
<dbReference type="RefSeq" id="WP_319837752.1">
    <property type="nucleotide sequence ID" value="NZ_CP137624.1"/>
</dbReference>
<evidence type="ECO:0000313" key="1">
    <source>
        <dbReference type="EMBL" id="WPK13153.1"/>
    </source>
</evidence>
<dbReference type="InterPro" id="IPR029063">
    <property type="entry name" value="SAM-dependent_MTases_sf"/>
</dbReference>
<dbReference type="Gene3D" id="3.40.50.150">
    <property type="entry name" value="Vaccinia Virus protein VP39"/>
    <property type="match status" value="1"/>
</dbReference>
<name>A0ABZ0RY47_9BACI</name>
<keyword evidence="2" id="KW-1185">Reference proteome</keyword>
<dbReference type="CDD" id="cd02440">
    <property type="entry name" value="AdoMet_MTases"/>
    <property type="match status" value="1"/>
</dbReference>
<dbReference type="EMBL" id="CP137624">
    <property type="protein sequence ID" value="WPK13153.1"/>
    <property type="molecule type" value="Genomic_DNA"/>
</dbReference>
<accession>A0ABZ0RY47</accession>
<gene>
    <name evidence="1" type="ORF">R6U77_05550</name>
</gene>